<proteinExistence type="predicted"/>
<evidence type="ECO:0000313" key="1">
    <source>
        <dbReference type="EMBL" id="UYP18769.1"/>
    </source>
</evidence>
<protein>
    <submittedName>
        <fullName evidence="1">TetR/AcrR family transcriptional regulator</fullName>
    </submittedName>
</protein>
<reference evidence="1" key="1">
    <citation type="submission" date="2022-10" db="EMBL/GenBank/DDBJ databases">
        <title>Rhodococcus ferula Z13 complete genome.</title>
        <authorList>
            <person name="Long X."/>
            <person name="Zang M."/>
        </authorList>
    </citation>
    <scope>NUCLEOTIDE SEQUENCE</scope>
    <source>
        <strain evidence="1">Z13</strain>
    </source>
</reference>
<gene>
    <name evidence="1" type="ORF">OED52_19375</name>
</gene>
<name>A0ACD4DFL1_9NOCA</name>
<accession>A0ACD4DFL1</accession>
<organism evidence="1 2">
    <name type="scientific">Rhodococcus sacchari</name>
    <dbReference type="NCBI Taxonomy" id="2962047"/>
    <lineage>
        <taxon>Bacteria</taxon>
        <taxon>Bacillati</taxon>
        <taxon>Actinomycetota</taxon>
        <taxon>Actinomycetes</taxon>
        <taxon>Mycobacteriales</taxon>
        <taxon>Nocardiaceae</taxon>
        <taxon>Rhodococcus</taxon>
    </lineage>
</organism>
<sequence length="200" mass="21676">MSEARDTVGGGSKAAARLRAAAIEEFAEHGYGGTTTRRIAARLGLSPAAMYPHYRSKEDLLYAIAHEGHIRVLQALEDADLPDADAATRLASVVGRFAGWQADNHRWSRVIQYELTALDREHYRTVVGLRHRTTGVVRRIVDAGAASGEFSVPDAEGVTFALMSLCVDICRWYPSGGYDDAATVAALYADLALRMVGAVR</sequence>
<keyword evidence="2" id="KW-1185">Reference proteome</keyword>
<dbReference type="EMBL" id="CP107551">
    <property type="protein sequence ID" value="UYP18769.1"/>
    <property type="molecule type" value="Genomic_DNA"/>
</dbReference>
<evidence type="ECO:0000313" key="2">
    <source>
        <dbReference type="Proteomes" id="UP001156484"/>
    </source>
</evidence>
<dbReference type="Proteomes" id="UP001156484">
    <property type="component" value="Chromosome"/>
</dbReference>